<comment type="caution">
    <text evidence="2">The sequence shown here is derived from an EMBL/GenBank/DDBJ whole genome shotgun (WGS) entry which is preliminary data.</text>
</comment>
<keyword evidence="3" id="KW-1185">Reference proteome</keyword>
<dbReference type="AlphaFoldDB" id="A0A0J8VI70"/>
<dbReference type="EMBL" id="LFEJ01000025">
    <property type="protein sequence ID" value="KMV32911.1"/>
    <property type="molecule type" value="Genomic_DNA"/>
</dbReference>
<reference evidence="2 3" key="1">
    <citation type="submission" date="2015-06" db="EMBL/GenBank/DDBJ databases">
        <title>Genome sequencing of Cronobacter sp. strain DJ34 isolated from petroleum contaminated sludge of Duliajan Oil Fields, Assam, India.</title>
        <authorList>
            <person name="Pal S."/>
            <person name="Banerjee T.D."/>
            <person name="Roy A."/>
            <person name="Sar P."/>
            <person name="Kazy S.K."/>
        </authorList>
    </citation>
    <scope>NUCLEOTIDE SEQUENCE [LARGE SCALE GENOMIC DNA]</scope>
    <source>
        <strain evidence="2 3">DJ34</strain>
    </source>
</reference>
<evidence type="ECO:0000256" key="1">
    <source>
        <dbReference type="SAM" id="Phobius"/>
    </source>
</evidence>
<organism evidence="2 3">
    <name type="scientific">Franconibacter pulveris</name>
    <dbReference type="NCBI Taxonomy" id="435910"/>
    <lineage>
        <taxon>Bacteria</taxon>
        <taxon>Pseudomonadati</taxon>
        <taxon>Pseudomonadota</taxon>
        <taxon>Gammaproteobacteria</taxon>
        <taxon>Enterobacterales</taxon>
        <taxon>Enterobacteriaceae</taxon>
        <taxon>Franconibacter</taxon>
    </lineage>
</organism>
<sequence length="112" mass="12506">MKLLSLRVLIPLVAVALLLVWWLRPHYSDEEKAYYAAVFCSVNKAGTGAPLSQMEQVIEGGNTDYALQKTHFSPSLAKAVIHRWAQLSEEEKQRVRQNPAACAPLLTAAMQR</sequence>
<feature type="transmembrane region" description="Helical" evidence="1">
    <location>
        <begin position="6"/>
        <end position="23"/>
    </location>
</feature>
<dbReference type="PATRIC" id="fig|1656095.3.peg.1933"/>
<dbReference type="Proteomes" id="UP000037315">
    <property type="component" value="Unassembled WGS sequence"/>
</dbReference>
<dbReference type="STRING" id="1121863.GCA_000621185_00948"/>
<protein>
    <submittedName>
        <fullName evidence="2">Uncharacterized protein</fullName>
    </submittedName>
</protein>
<keyword evidence="1" id="KW-1133">Transmembrane helix</keyword>
<gene>
    <name evidence="2" type="ORF">ACH50_19460</name>
</gene>
<dbReference type="RefSeq" id="WP_048888638.1">
    <property type="nucleotide sequence ID" value="NZ_LFEJ01000025.1"/>
</dbReference>
<proteinExistence type="predicted"/>
<accession>A0A0J8VI70</accession>
<dbReference type="OrthoDB" id="9114396at2"/>
<keyword evidence="1" id="KW-0472">Membrane</keyword>
<name>A0A0J8VI70_9ENTR</name>
<evidence type="ECO:0000313" key="3">
    <source>
        <dbReference type="Proteomes" id="UP000037315"/>
    </source>
</evidence>
<evidence type="ECO:0000313" key="2">
    <source>
        <dbReference type="EMBL" id="KMV32911.1"/>
    </source>
</evidence>
<keyword evidence="1" id="KW-0812">Transmembrane</keyword>